<evidence type="ECO:0000313" key="1">
    <source>
        <dbReference type="EMBL" id="KAH7232525.1"/>
    </source>
</evidence>
<sequence>MPPLSECNLDFGDSIINITALVHKISKRDVFIWPDDDDKEPEKTRIAIWCTGNTRPSIDVKADNETQGLIKSMSKVCDEGMKGRLDASPSESDIIECARFALMEDGKFSVKHIGSESTITGASLVVGGSKALVTVNEDGKNKCRFQLMKKICEMGLKKRTSPNSTQVEQDVEDE</sequence>
<name>A0A9P9G3N1_FUSSL</name>
<comment type="caution">
    <text evidence="1">The sequence shown here is derived from an EMBL/GenBank/DDBJ whole genome shotgun (WGS) entry which is preliminary data.</text>
</comment>
<dbReference type="AlphaFoldDB" id="A0A9P9G3N1"/>
<gene>
    <name evidence="1" type="ORF">B0J15DRAFT_505447</name>
</gene>
<evidence type="ECO:0000313" key="2">
    <source>
        <dbReference type="Proteomes" id="UP000736672"/>
    </source>
</evidence>
<reference evidence="1" key="1">
    <citation type="journal article" date="2021" name="Nat. Commun.">
        <title>Genetic determinants of endophytism in the Arabidopsis root mycobiome.</title>
        <authorList>
            <person name="Mesny F."/>
            <person name="Miyauchi S."/>
            <person name="Thiergart T."/>
            <person name="Pickel B."/>
            <person name="Atanasova L."/>
            <person name="Karlsson M."/>
            <person name="Huettel B."/>
            <person name="Barry K.W."/>
            <person name="Haridas S."/>
            <person name="Chen C."/>
            <person name="Bauer D."/>
            <person name="Andreopoulos W."/>
            <person name="Pangilinan J."/>
            <person name="LaButti K."/>
            <person name="Riley R."/>
            <person name="Lipzen A."/>
            <person name="Clum A."/>
            <person name="Drula E."/>
            <person name="Henrissat B."/>
            <person name="Kohler A."/>
            <person name="Grigoriev I.V."/>
            <person name="Martin F.M."/>
            <person name="Hacquard S."/>
        </authorList>
    </citation>
    <scope>NUCLEOTIDE SEQUENCE</scope>
    <source>
        <strain evidence="1">FSSC 5 MPI-SDFR-AT-0091</strain>
    </source>
</reference>
<organism evidence="1 2">
    <name type="scientific">Fusarium solani</name>
    <name type="common">Filamentous fungus</name>
    <dbReference type="NCBI Taxonomy" id="169388"/>
    <lineage>
        <taxon>Eukaryota</taxon>
        <taxon>Fungi</taxon>
        <taxon>Dikarya</taxon>
        <taxon>Ascomycota</taxon>
        <taxon>Pezizomycotina</taxon>
        <taxon>Sordariomycetes</taxon>
        <taxon>Hypocreomycetidae</taxon>
        <taxon>Hypocreales</taxon>
        <taxon>Nectriaceae</taxon>
        <taxon>Fusarium</taxon>
        <taxon>Fusarium solani species complex</taxon>
    </lineage>
</organism>
<dbReference type="Proteomes" id="UP000736672">
    <property type="component" value="Unassembled WGS sequence"/>
</dbReference>
<accession>A0A9P9G3N1</accession>
<proteinExistence type="predicted"/>
<keyword evidence="2" id="KW-1185">Reference proteome</keyword>
<protein>
    <submittedName>
        <fullName evidence="1">Uncharacterized protein</fullName>
    </submittedName>
</protein>
<dbReference type="EMBL" id="JAGTJS010000029">
    <property type="protein sequence ID" value="KAH7232525.1"/>
    <property type="molecule type" value="Genomic_DNA"/>
</dbReference>